<evidence type="ECO:0000256" key="1">
    <source>
        <dbReference type="ARBA" id="ARBA00000077"/>
    </source>
</evidence>
<evidence type="ECO:0000256" key="7">
    <source>
        <dbReference type="ARBA" id="ARBA00022722"/>
    </source>
</evidence>
<dbReference type="FunFam" id="3.40.970.10:FF:000001">
    <property type="entry name" value="Ribonuclease H1"/>
    <property type="match status" value="1"/>
</dbReference>
<dbReference type="InterPro" id="IPR037056">
    <property type="entry name" value="RNase_H1_N_sf"/>
</dbReference>
<dbReference type="InterPro" id="IPR011320">
    <property type="entry name" value="RNase_H1_N"/>
</dbReference>
<dbReference type="PIRSF" id="PIRSF036852">
    <property type="entry name" value="Ribonuclease_H1_euk"/>
    <property type="match status" value="1"/>
</dbReference>
<sequence length="313" mass="35255">MSKVKSWFYAAKVGRTKGIYSSWNDCQLQTNGFPGSKYKKFRVKQDAEEYIVSTHESAGVTHSAFSKKSAGYYAVKVGRNKGIYATWTECQRQISRFSGCKYKKFPTRSEAEDYIGLGALLKVRPASNAVTVYCDGACRGNGKVGAIAGVGVWWSHGDIRNISERCPGRQSNNRAELIALVRVHEQTMNVTTPLTIKTDSKYSINCMETWLRIWQLNGFMGSKGKPIENEPIIRYLAKLRERVRRLGRKVALDYVPGHTGIEGNEQADRYATEGTYLAEVEEPDWIALRKEVEVKMNVELAERKRKLLSAGTC</sequence>
<dbReference type="PANTHER" id="PTHR10642:SF26">
    <property type="entry name" value="RIBONUCLEASE H1"/>
    <property type="match status" value="1"/>
</dbReference>
<evidence type="ECO:0000313" key="15">
    <source>
        <dbReference type="Proteomes" id="UP000219338"/>
    </source>
</evidence>
<evidence type="ECO:0000313" key="14">
    <source>
        <dbReference type="EMBL" id="SJK99134.1"/>
    </source>
</evidence>
<keyword evidence="8 12" id="KW-0479">Metal-binding</keyword>
<dbReference type="InterPro" id="IPR012337">
    <property type="entry name" value="RNaseH-like_sf"/>
</dbReference>
<dbReference type="GO" id="GO:0000287">
    <property type="term" value="F:magnesium ion binding"/>
    <property type="evidence" value="ECO:0007669"/>
    <property type="project" value="UniProtKB-UniRule"/>
</dbReference>
<dbReference type="AlphaFoldDB" id="A0A284QRM2"/>
<dbReference type="FunFam" id="3.40.970.10:FF:000002">
    <property type="entry name" value="Ribonuclease H"/>
    <property type="match status" value="1"/>
</dbReference>
<evidence type="ECO:0000256" key="8">
    <source>
        <dbReference type="ARBA" id="ARBA00022723"/>
    </source>
</evidence>
<dbReference type="InterPro" id="IPR050092">
    <property type="entry name" value="RNase_H"/>
</dbReference>
<dbReference type="OMA" id="SINCMET"/>
<dbReference type="EMBL" id="FUEG01000001">
    <property type="protein sequence ID" value="SJK99134.1"/>
    <property type="molecule type" value="Genomic_DNA"/>
</dbReference>
<dbReference type="SUPFAM" id="SSF53098">
    <property type="entry name" value="Ribonuclease H-like"/>
    <property type="match status" value="1"/>
</dbReference>
<keyword evidence="9 12" id="KW-0255">Endonuclease</keyword>
<dbReference type="Pfam" id="PF00075">
    <property type="entry name" value="RNase_H"/>
    <property type="match status" value="1"/>
</dbReference>
<evidence type="ECO:0000256" key="3">
    <source>
        <dbReference type="ARBA" id="ARBA00004065"/>
    </source>
</evidence>
<gene>
    <name evidence="14" type="ORF">ARMOST_02421</name>
</gene>
<evidence type="ECO:0000256" key="9">
    <source>
        <dbReference type="ARBA" id="ARBA00022759"/>
    </source>
</evidence>
<dbReference type="OrthoDB" id="245563at2759"/>
<dbReference type="EC" id="3.1.26.4" evidence="5 12"/>
<keyword evidence="10 12" id="KW-0378">Hydrolase</keyword>
<evidence type="ECO:0000256" key="2">
    <source>
        <dbReference type="ARBA" id="ARBA00001946"/>
    </source>
</evidence>
<dbReference type="Pfam" id="PF01693">
    <property type="entry name" value="Cauli_VI"/>
    <property type="match status" value="2"/>
</dbReference>
<feature type="domain" description="RNase H type-1" evidence="13">
    <location>
        <begin position="126"/>
        <end position="276"/>
    </location>
</feature>
<dbReference type="Gene3D" id="3.40.970.10">
    <property type="entry name" value="Ribonuclease H1, N-terminal domain"/>
    <property type="match status" value="2"/>
</dbReference>
<evidence type="ECO:0000256" key="12">
    <source>
        <dbReference type="PIRNR" id="PIRNR036852"/>
    </source>
</evidence>
<keyword evidence="11 12" id="KW-0460">Magnesium</keyword>
<comment type="function">
    <text evidence="3 12">Endonuclease that specifically degrades the RNA of RNA-DNA hybrids.</text>
</comment>
<reference evidence="15" key="1">
    <citation type="journal article" date="2017" name="Nat. Ecol. Evol.">
        <title>Genome expansion and lineage-specific genetic innovations in the forest pathogenic fungi Armillaria.</title>
        <authorList>
            <person name="Sipos G."/>
            <person name="Prasanna A.N."/>
            <person name="Walter M.C."/>
            <person name="O'Connor E."/>
            <person name="Balint B."/>
            <person name="Krizsan K."/>
            <person name="Kiss B."/>
            <person name="Hess J."/>
            <person name="Varga T."/>
            <person name="Slot J."/>
            <person name="Riley R."/>
            <person name="Boka B."/>
            <person name="Rigling D."/>
            <person name="Barry K."/>
            <person name="Lee J."/>
            <person name="Mihaltcheva S."/>
            <person name="LaButti K."/>
            <person name="Lipzen A."/>
            <person name="Waldron R."/>
            <person name="Moloney N.M."/>
            <person name="Sperisen C."/>
            <person name="Kredics L."/>
            <person name="Vagvoelgyi C."/>
            <person name="Patrignani A."/>
            <person name="Fitzpatrick D."/>
            <person name="Nagy I."/>
            <person name="Doyle S."/>
            <person name="Anderson J.B."/>
            <person name="Grigoriev I.V."/>
            <person name="Gueldener U."/>
            <person name="Muensterkoetter M."/>
            <person name="Nagy L.G."/>
        </authorList>
    </citation>
    <scope>NUCLEOTIDE SEQUENCE [LARGE SCALE GENOMIC DNA]</scope>
    <source>
        <strain evidence="15">C18/9</strain>
    </source>
</reference>
<dbReference type="PROSITE" id="PS50879">
    <property type="entry name" value="RNASE_H_1"/>
    <property type="match status" value="1"/>
</dbReference>
<keyword evidence="15" id="KW-1185">Reference proteome</keyword>
<dbReference type="Gene3D" id="3.30.420.10">
    <property type="entry name" value="Ribonuclease H-like superfamily/Ribonuclease H"/>
    <property type="match status" value="1"/>
</dbReference>
<evidence type="ECO:0000256" key="5">
    <source>
        <dbReference type="ARBA" id="ARBA00012180"/>
    </source>
</evidence>
<evidence type="ECO:0000256" key="4">
    <source>
        <dbReference type="ARBA" id="ARBA00005300"/>
    </source>
</evidence>
<dbReference type="Proteomes" id="UP000219338">
    <property type="component" value="Unassembled WGS sequence"/>
</dbReference>
<organism evidence="14 15">
    <name type="scientific">Armillaria ostoyae</name>
    <name type="common">Armillaria root rot fungus</name>
    <dbReference type="NCBI Taxonomy" id="47428"/>
    <lineage>
        <taxon>Eukaryota</taxon>
        <taxon>Fungi</taxon>
        <taxon>Dikarya</taxon>
        <taxon>Basidiomycota</taxon>
        <taxon>Agaricomycotina</taxon>
        <taxon>Agaricomycetes</taxon>
        <taxon>Agaricomycetidae</taxon>
        <taxon>Agaricales</taxon>
        <taxon>Marasmiineae</taxon>
        <taxon>Physalacriaceae</taxon>
        <taxon>Armillaria</taxon>
    </lineage>
</organism>
<dbReference type="GO" id="GO:0043137">
    <property type="term" value="P:DNA replication, removal of RNA primer"/>
    <property type="evidence" value="ECO:0007669"/>
    <property type="project" value="TreeGrafter"/>
</dbReference>
<proteinExistence type="inferred from homology"/>
<dbReference type="GO" id="GO:0004523">
    <property type="term" value="F:RNA-DNA hybrid ribonuclease activity"/>
    <property type="evidence" value="ECO:0007669"/>
    <property type="project" value="UniProtKB-UniRule"/>
</dbReference>
<dbReference type="InterPro" id="IPR009027">
    <property type="entry name" value="Ribosomal_bL9/RNase_H1_N"/>
</dbReference>
<evidence type="ECO:0000256" key="6">
    <source>
        <dbReference type="ARBA" id="ARBA00017721"/>
    </source>
</evidence>
<accession>A0A284QRM2</accession>
<comment type="cofactor">
    <cofactor evidence="2 12">
        <name>Mg(2+)</name>
        <dbReference type="ChEBI" id="CHEBI:18420"/>
    </cofactor>
</comment>
<dbReference type="STRING" id="47428.A0A284QRM2"/>
<dbReference type="PANTHER" id="PTHR10642">
    <property type="entry name" value="RIBONUCLEASE H1"/>
    <property type="match status" value="1"/>
</dbReference>
<comment type="similarity">
    <text evidence="4 12">Belongs to the RNase H family.</text>
</comment>
<comment type="catalytic activity">
    <reaction evidence="1 12">
        <text>Endonucleolytic cleavage to 5'-phosphomonoester.</text>
        <dbReference type="EC" id="3.1.26.4"/>
    </reaction>
</comment>
<dbReference type="SUPFAM" id="SSF55658">
    <property type="entry name" value="L9 N-domain-like"/>
    <property type="match status" value="2"/>
</dbReference>
<dbReference type="InterPro" id="IPR017067">
    <property type="entry name" value="RNase_H1_euk"/>
</dbReference>
<evidence type="ECO:0000256" key="11">
    <source>
        <dbReference type="ARBA" id="ARBA00022842"/>
    </source>
</evidence>
<keyword evidence="7 12" id="KW-0540">Nuclease</keyword>
<dbReference type="CDD" id="cd09280">
    <property type="entry name" value="RNase_HI_eukaryote_like"/>
    <property type="match status" value="1"/>
</dbReference>
<evidence type="ECO:0000259" key="13">
    <source>
        <dbReference type="PROSITE" id="PS50879"/>
    </source>
</evidence>
<name>A0A284QRM2_ARMOS</name>
<protein>
    <recommendedName>
        <fullName evidence="6 12">Ribonuclease H</fullName>
        <shortName evidence="12">RNase H</shortName>
        <ecNumber evidence="5 12">3.1.26.4</ecNumber>
    </recommendedName>
</protein>
<dbReference type="GO" id="GO:0003676">
    <property type="term" value="F:nucleic acid binding"/>
    <property type="evidence" value="ECO:0007669"/>
    <property type="project" value="UniProtKB-UniRule"/>
</dbReference>
<dbReference type="InterPro" id="IPR002156">
    <property type="entry name" value="RNaseH_domain"/>
</dbReference>
<evidence type="ECO:0000256" key="10">
    <source>
        <dbReference type="ARBA" id="ARBA00022801"/>
    </source>
</evidence>
<dbReference type="InterPro" id="IPR036397">
    <property type="entry name" value="RNaseH_sf"/>
</dbReference>